<dbReference type="InterPro" id="IPR029056">
    <property type="entry name" value="Ribokinase-like"/>
</dbReference>
<dbReference type="EMBL" id="CP013011">
    <property type="protein sequence ID" value="ALL00271.1"/>
    <property type="molecule type" value="Genomic_DNA"/>
</dbReference>
<dbReference type="NCBIfam" id="TIGR00097">
    <property type="entry name" value="HMP-P_kinase"/>
    <property type="match status" value="1"/>
</dbReference>
<dbReference type="OrthoDB" id="43786at2157"/>
<dbReference type="GeneID" id="26098548"/>
<dbReference type="InterPro" id="IPR013749">
    <property type="entry name" value="PM/HMP-P_kinase-1"/>
</dbReference>
<dbReference type="Proteomes" id="UP000058613">
    <property type="component" value="Chromosome"/>
</dbReference>
<dbReference type="Proteomes" id="UP000196694">
    <property type="component" value="Unassembled WGS sequence"/>
</dbReference>
<keyword evidence="10" id="KW-1185">Reference proteome</keyword>
<evidence type="ECO:0000313" key="10">
    <source>
        <dbReference type="Proteomes" id="UP000196694"/>
    </source>
</evidence>
<dbReference type="GO" id="GO:0005829">
    <property type="term" value="C:cytosol"/>
    <property type="evidence" value="ECO:0007669"/>
    <property type="project" value="TreeGrafter"/>
</dbReference>
<dbReference type="InterPro" id="IPR036409">
    <property type="entry name" value="Aldolase_II/adducin_N_sf"/>
</dbReference>
<evidence type="ECO:0000259" key="5">
    <source>
        <dbReference type="Pfam" id="PF08543"/>
    </source>
</evidence>
<sequence length="456" mass="49238">MKSRRVAVALTIAGSDSGGGAGIEADLKTFAALGVHGVVAITSVTAQNTLGVYAVHDIPPEIVAKQIEAVAEDIGVNAAKTGMLSSSEIIVAVASTLRRYDFPLVIDPVMVAKSGAPLLKPDAVETLVKELIPRATLVTPNRMEAEKLTGIMIRSLDDARRAARRIVEEYGAEAAIVKGGHLDGDESVDVLYYRGRYREYRAPRIKNGCTHGTGCSFSAAIAAELAKGRELEEAVETAKRLITMAIDYGLRIGGGHCPVNPMAWLEIDAWRWRVVKSVEEALARLLSSEELVLPYAPEVGINIAEALPYPYARSIGDVAGVLGRVVKTPRGLRAGGPVALGASNHLARLVLAVMRHAPWLRAVVNIRYVPELVEAAENLGYRVARVDRSREPVEIRAREGGTMEWIAESVFSEIVADVVYDEGGWGKEPMIRVFGENAVAAVEKLLSIVERAERRR</sequence>
<dbReference type="AlphaFoldDB" id="A0A0P0N0B9"/>
<dbReference type="Gene3D" id="3.40.1190.20">
    <property type="match status" value="1"/>
</dbReference>
<reference evidence="8 10" key="2">
    <citation type="submission" date="2017-05" db="EMBL/GenBank/DDBJ databases">
        <title>The draft genome of the hyperthermophilic archaeon 'Pyrodictium delaneyi strain Hulk', an iron and nitrate reducer, reveals the capacity for sulfate reduction.</title>
        <authorList>
            <person name="Demey L.M."/>
            <person name="Miller C."/>
            <person name="Manzella M."/>
            <person name="Reguera G."/>
            <person name="Kashefi K."/>
        </authorList>
    </citation>
    <scope>NUCLEOTIDE SEQUENCE [LARGE SCALE GENOMIC DNA]</scope>
    <source>
        <strain evidence="8 10">Hulk</strain>
    </source>
</reference>
<organism evidence="7 9">
    <name type="scientific">Pyrodictium delaneyi</name>
    <dbReference type="NCBI Taxonomy" id="1273541"/>
    <lineage>
        <taxon>Archaea</taxon>
        <taxon>Thermoproteota</taxon>
        <taxon>Thermoprotei</taxon>
        <taxon>Desulfurococcales</taxon>
        <taxon>Pyrodictiaceae</taxon>
        <taxon>Pyrodictium</taxon>
    </lineage>
</organism>
<reference evidence="7 9" key="1">
    <citation type="submission" date="2015-10" db="EMBL/GenBank/DDBJ databases">
        <title>Complete genome sequence of hyperthermophilic archaeon Pyrodictium delaneyi Su06.</title>
        <authorList>
            <person name="Jung J.-H."/>
            <person name="Lin J."/>
            <person name="Holden J.F."/>
            <person name="Park C.-S."/>
        </authorList>
    </citation>
    <scope>NUCLEOTIDE SEQUENCE [LARGE SCALE GENOMIC DNA]</scope>
    <source>
        <strain evidence="7 9">Su06</strain>
    </source>
</reference>
<evidence type="ECO:0000256" key="4">
    <source>
        <dbReference type="ARBA" id="ARBA00022840"/>
    </source>
</evidence>
<proteinExistence type="predicted"/>
<dbReference type="KEGG" id="pdl:Pyrde_0221"/>
<dbReference type="Gene3D" id="3.40.225.10">
    <property type="entry name" value="Class II aldolase/adducin N-terminal domain"/>
    <property type="match status" value="1"/>
</dbReference>
<dbReference type="PANTHER" id="PTHR20858">
    <property type="entry name" value="PHOSPHOMETHYLPYRIMIDINE KINASE"/>
    <property type="match status" value="1"/>
</dbReference>
<evidence type="ECO:0000313" key="8">
    <source>
        <dbReference type="EMBL" id="OWJ54346.1"/>
    </source>
</evidence>
<dbReference type="GO" id="GO:0008972">
    <property type="term" value="F:phosphomethylpyrimidine kinase activity"/>
    <property type="evidence" value="ECO:0007669"/>
    <property type="project" value="InterPro"/>
</dbReference>
<keyword evidence="4" id="KW-0067">ATP-binding</keyword>
<keyword evidence="2" id="KW-0547">Nucleotide-binding</keyword>
<keyword evidence="1" id="KW-0808">Transferase</keyword>
<dbReference type="PANTHER" id="PTHR20858:SF17">
    <property type="entry name" value="HYDROXYMETHYLPYRIMIDINE_PHOSPHOMETHYLPYRIMIDINE KINASE THI20-RELATED"/>
    <property type="match status" value="1"/>
</dbReference>
<dbReference type="RefSeq" id="WP_055407488.1">
    <property type="nucleotide sequence ID" value="NZ_CP013011.1"/>
</dbReference>
<dbReference type="GO" id="GO:0005524">
    <property type="term" value="F:ATP binding"/>
    <property type="evidence" value="ECO:0007669"/>
    <property type="project" value="UniProtKB-KW"/>
</dbReference>
<dbReference type="InterPro" id="IPR004399">
    <property type="entry name" value="HMP/HMP-P_kinase_dom"/>
</dbReference>
<evidence type="ECO:0000256" key="1">
    <source>
        <dbReference type="ARBA" id="ARBA00022679"/>
    </source>
</evidence>
<evidence type="ECO:0000313" key="7">
    <source>
        <dbReference type="EMBL" id="ALL00271.1"/>
    </source>
</evidence>
<dbReference type="Pfam" id="PF10120">
    <property type="entry name" value="ThiN"/>
    <property type="match status" value="1"/>
</dbReference>
<feature type="domain" description="Thiamine-phosphate synthase ThiN" evidence="6">
    <location>
        <begin position="278"/>
        <end position="446"/>
    </location>
</feature>
<dbReference type="STRING" id="1273541.Pyrde_0221"/>
<dbReference type="PATRIC" id="fig|1273541.4.peg.230"/>
<evidence type="ECO:0000256" key="3">
    <source>
        <dbReference type="ARBA" id="ARBA00022777"/>
    </source>
</evidence>
<dbReference type="NCBIfam" id="NF006346">
    <property type="entry name" value="PRK08573.1"/>
    <property type="match status" value="1"/>
</dbReference>
<keyword evidence="3 7" id="KW-0418">Kinase</keyword>
<dbReference type="SUPFAM" id="SSF53613">
    <property type="entry name" value="Ribokinase-like"/>
    <property type="match status" value="1"/>
</dbReference>
<evidence type="ECO:0000259" key="6">
    <source>
        <dbReference type="Pfam" id="PF10120"/>
    </source>
</evidence>
<dbReference type="InterPro" id="IPR019293">
    <property type="entry name" value="ThiN"/>
</dbReference>
<dbReference type="GO" id="GO:0009228">
    <property type="term" value="P:thiamine biosynthetic process"/>
    <property type="evidence" value="ECO:0007669"/>
    <property type="project" value="InterPro"/>
</dbReference>
<gene>
    <name evidence="8" type="ORF">Pdsh_07660</name>
    <name evidence="7" type="ORF">Pyrde_0221</name>
</gene>
<protein>
    <submittedName>
        <fullName evidence="7 8">Hydroxymethylpyrimidine kinase/phosphomethylpyrimidine kinase</fullName>
    </submittedName>
</protein>
<dbReference type="SUPFAM" id="SSF53639">
    <property type="entry name" value="AraD/HMP-PK domain-like"/>
    <property type="match status" value="1"/>
</dbReference>
<dbReference type="CDD" id="cd01169">
    <property type="entry name" value="HMPP_kinase"/>
    <property type="match status" value="1"/>
</dbReference>
<evidence type="ECO:0000313" key="9">
    <source>
        <dbReference type="Proteomes" id="UP000058613"/>
    </source>
</evidence>
<dbReference type="GO" id="GO:0008902">
    <property type="term" value="F:hydroxymethylpyrimidine kinase activity"/>
    <property type="evidence" value="ECO:0007669"/>
    <property type="project" value="TreeGrafter"/>
</dbReference>
<accession>A0A0P0N0B9</accession>
<dbReference type="Pfam" id="PF08543">
    <property type="entry name" value="Phos_pyr_kin"/>
    <property type="match status" value="1"/>
</dbReference>
<name>A0A0P0N0B9_9CREN</name>
<feature type="domain" description="Pyridoxamine kinase/Phosphomethylpyrimidine kinase" evidence="5">
    <location>
        <begin position="16"/>
        <end position="260"/>
    </location>
</feature>
<dbReference type="FunFam" id="3.40.1190.20:FF:000003">
    <property type="entry name" value="Phosphomethylpyrimidine kinase ThiD"/>
    <property type="match status" value="1"/>
</dbReference>
<dbReference type="EMBL" id="NCQP01000006">
    <property type="protein sequence ID" value="OWJ54346.1"/>
    <property type="molecule type" value="Genomic_DNA"/>
</dbReference>
<evidence type="ECO:0000256" key="2">
    <source>
        <dbReference type="ARBA" id="ARBA00022741"/>
    </source>
</evidence>